<feature type="region of interest" description="Disordered" evidence="1">
    <location>
        <begin position="225"/>
        <end position="257"/>
    </location>
</feature>
<feature type="region of interest" description="Disordered" evidence="1">
    <location>
        <begin position="1"/>
        <end position="38"/>
    </location>
</feature>
<proteinExistence type="predicted"/>
<feature type="transmembrane region" description="Helical" evidence="2">
    <location>
        <begin position="259"/>
        <end position="282"/>
    </location>
</feature>
<dbReference type="GeneID" id="54589839"/>
<dbReference type="OrthoDB" id="5985073at2759"/>
<dbReference type="RefSeq" id="XP_033679063.1">
    <property type="nucleotide sequence ID" value="XM_033836509.1"/>
</dbReference>
<feature type="compositionally biased region" description="Polar residues" evidence="1">
    <location>
        <begin position="24"/>
        <end position="38"/>
    </location>
</feature>
<accession>A0A6A6I1P0</accession>
<name>A0A6A6I1P0_9PLEO</name>
<evidence type="ECO:0000313" key="3">
    <source>
        <dbReference type="EMBL" id="KAF2244059.1"/>
    </source>
</evidence>
<keyword evidence="4" id="KW-1185">Reference proteome</keyword>
<keyword evidence="2" id="KW-0812">Transmembrane</keyword>
<dbReference type="Proteomes" id="UP000800094">
    <property type="component" value="Unassembled WGS sequence"/>
</dbReference>
<feature type="compositionally biased region" description="Low complexity" evidence="1">
    <location>
        <begin position="227"/>
        <end position="257"/>
    </location>
</feature>
<reference evidence="3" key="1">
    <citation type="journal article" date="2020" name="Stud. Mycol.">
        <title>101 Dothideomycetes genomes: a test case for predicting lifestyles and emergence of pathogens.</title>
        <authorList>
            <person name="Haridas S."/>
            <person name="Albert R."/>
            <person name="Binder M."/>
            <person name="Bloem J."/>
            <person name="Labutti K."/>
            <person name="Salamov A."/>
            <person name="Andreopoulos B."/>
            <person name="Baker S."/>
            <person name="Barry K."/>
            <person name="Bills G."/>
            <person name="Bluhm B."/>
            <person name="Cannon C."/>
            <person name="Castanera R."/>
            <person name="Culley D."/>
            <person name="Daum C."/>
            <person name="Ezra D."/>
            <person name="Gonzalez J."/>
            <person name="Henrissat B."/>
            <person name="Kuo A."/>
            <person name="Liang C."/>
            <person name="Lipzen A."/>
            <person name="Lutzoni F."/>
            <person name="Magnuson J."/>
            <person name="Mondo S."/>
            <person name="Nolan M."/>
            <person name="Ohm R."/>
            <person name="Pangilinan J."/>
            <person name="Park H.-J."/>
            <person name="Ramirez L."/>
            <person name="Alfaro M."/>
            <person name="Sun H."/>
            <person name="Tritt A."/>
            <person name="Yoshinaga Y."/>
            <person name="Zwiers L.-H."/>
            <person name="Turgeon B."/>
            <person name="Goodwin S."/>
            <person name="Spatafora J."/>
            <person name="Crous P."/>
            <person name="Grigoriev I."/>
        </authorList>
    </citation>
    <scope>NUCLEOTIDE SEQUENCE</scope>
    <source>
        <strain evidence="3">CBS 122368</strain>
    </source>
</reference>
<sequence>MSARRNRAGGRIMARENLEARQDAASSQPRTDSLPSTTLISASTTSYIQPTTAIPLTTAFIPPSTCTQNLLTMLEPPTYLIWANEPVPAENQTSTACYPSEFLQAYTSVSSGSVGSSVVPAMSPLVCPDHYCTMFAKANNYVACCPSGYQFHPPDTMIDTSRPGYGGTCYSDFGVSQTYPVIAYNEAGDTASQIFSASVSGAQAYAHPIDGFALSSPTTVGCPTRISSLPSDTSTSSTSTISPSPSNGSAPSSTPSTAAIAGASVGSIVALAAIVGFIWYILGYYRRNRKPPPPPPKIQHQRDGLPRHEKEGDFTCVEIGTSARLQEKEKFRHSELNDGHGAFEMSAVPVYEMDATEEKKRLSRMMMNWKTSR</sequence>
<keyword evidence="2" id="KW-0472">Membrane</keyword>
<protein>
    <submittedName>
        <fullName evidence="3">Uncharacterized protein</fullName>
    </submittedName>
</protein>
<dbReference type="AlphaFoldDB" id="A0A6A6I1P0"/>
<evidence type="ECO:0000313" key="4">
    <source>
        <dbReference type="Proteomes" id="UP000800094"/>
    </source>
</evidence>
<evidence type="ECO:0000256" key="2">
    <source>
        <dbReference type="SAM" id="Phobius"/>
    </source>
</evidence>
<gene>
    <name evidence="3" type="ORF">BU26DRAFT_92661</name>
</gene>
<feature type="compositionally biased region" description="Basic and acidic residues" evidence="1">
    <location>
        <begin position="13"/>
        <end position="22"/>
    </location>
</feature>
<dbReference type="EMBL" id="ML987203">
    <property type="protein sequence ID" value="KAF2244059.1"/>
    <property type="molecule type" value="Genomic_DNA"/>
</dbReference>
<organism evidence="3 4">
    <name type="scientific">Trematosphaeria pertusa</name>
    <dbReference type="NCBI Taxonomy" id="390896"/>
    <lineage>
        <taxon>Eukaryota</taxon>
        <taxon>Fungi</taxon>
        <taxon>Dikarya</taxon>
        <taxon>Ascomycota</taxon>
        <taxon>Pezizomycotina</taxon>
        <taxon>Dothideomycetes</taxon>
        <taxon>Pleosporomycetidae</taxon>
        <taxon>Pleosporales</taxon>
        <taxon>Massarineae</taxon>
        <taxon>Trematosphaeriaceae</taxon>
        <taxon>Trematosphaeria</taxon>
    </lineage>
</organism>
<keyword evidence="2" id="KW-1133">Transmembrane helix</keyword>
<evidence type="ECO:0000256" key="1">
    <source>
        <dbReference type="SAM" id="MobiDB-lite"/>
    </source>
</evidence>